<keyword evidence="2" id="KW-0251">Elongation factor</keyword>
<evidence type="ECO:0000256" key="1">
    <source>
        <dbReference type="SAM" id="MobiDB-lite"/>
    </source>
</evidence>
<evidence type="ECO:0000313" key="2">
    <source>
        <dbReference type="EMBL" id="GAA6167334.1"/>
    </source>
</evidence>
<gene>
    <name evidence="2" type="ORF">NBRC116591_11440</name>
</gene>
<reference evidence="2 3" key="1">
    <citation type="submission" date="2024-04" db="EMBL/GenBank/DDBJ databases">
        <title>Draft genome sequence of Sessilibacter corallicola NBRC 116591.</title>
        <authorList>
            <person name="Miyakawa T."/>
            <person name="Kusuya Y."/>
            <person name="Miura T."/>
        </authorList>
    </citation>
    <scope>NUCLEOTIDE SEQUENCE [LARGE SCALE GENOMIC DNA]</scope>
    <source>
        <strain evidence="2 3">KU-00831-HH</strain>
    </source>
</reference>
<protein>
    <submittedName>
        <fullName evidence="2">Elongation factor P hydroxylase</fullName>
    </submittedName>
</protein>
<keyword evidence="2" id="KW-0648">Protein biosynthesis</keyword>
<accession>A0ABQ0A6Q8</accession>
<organism evidence="2 3">
    <name type="scientific">Sessilibacter corallicola</name>
    <dbReference type="NCBI Taxonomy" id="2904075"/>
    <lineage>
        <taxon>Bacteria</taxon>
        <taxon>Pseudomonadati</taxon>
        <taxon>Pseudomonadota</taxon>
        <taxon>Gammaproteobacteria</taxon>
        <taxon>Cellvibrionales</taxon>
        <taxon>Cellvibrionaceae</taxon>
        <taxon>Sessilibacter</taxon>
    </lineage>
</organism>
<name>A0ABQ0A6Q8_9GAMM</name>
<dbReference type="EMBL" id="BAABWN010000003">
    <property type="protein sequence ID" value="GAA6167334.1"/>
    <property type="molecule type" value="Genomic_DNA"/>
</dbReference>
<keyword evidence="3" id="KW-1185">Reference proteome</keyword>
<dbReference type="Proteomes" id="UP001465153">
    <property type="component" value="Unassembled WGS sequence"/>
</dbReference>
<dbReference type="RefSeq" id="WP_434556070.1">
    <property type="nucleotide sequence ID" value="NZ_BAABWN010000003.1"/>
</dbReference>
<comment type="caution">
    <text evidence="2">The sequence shown here is derived from an EMBL/GenBank/DDBJ whole genome shotgun (WGS) entry which is preliminary data.</text>
</comment>
<sequence>MNTQVSQINSELQSEQSNTQPHDSKDLVHVFNQCFSVTKNTVLVANGDEPIYLPCDETTKHNRIIFTRDYFASALHEISHWCIAGNERRKKVDFGYWYAPDGRTQEQQTLFEKVEIKPQAIEWIFSQACAAPFRVSADNLSMGLGASLEFKRNIAAQARDYCVCGLPDDAKTFMQALEGFYQTENSLQAKFYSESFL</sequence>
<dbReference type="GO" id="GO:0003746">
    <property type="term" value="F:translation elongation factor activity"/>
    <property type="evidence" value="ECO:0007669"/>
    <property type="project" value="UniProtKB-KW"/>
</dbReference>
<dbReference type="Pfam" id="PF04315">
    <property type="entry name" value="EpmC"/>
    <property type="match status" value="1"/>
</dbReference>
<feature type="region of interest" description="Disordered" evidence="1">
    <location>
        <begin position="1"/>
        <end position="22"/>
    </location>
</feature>
<dbReference type="InterPro" id="IPR007411">
    <property type="entry name" value="EpmC"/>
</dbReference>
<proteinExistence type="predicted"/>
<feature type="compositionally biased region" description="Polar residues" evidence="1">
    <location>
        <begin position="1"/>
        <end position="21"/>
    </location>
</feature>
<evidence type="ECO:0000313" key="3">
    <source>
        <dbReference type="Proteomes" id="UP001465153"/>
    </source>
</evidence>